<evidence type="ECO:0000256" key="1">
    <source>
        <dbReference type="ARBA" id="ARBA00006832"/>
    </source>
</evidence>
<dbReference type="OrthoDB" id="78296at2759"/>
<dbReference type="InterPro" id="IPR013272">
    <property type="entry name" value="Vps72/YL1_C"/>
</dbReference>
<reference evidence="4 5" key="1">
    <citation type="journal article" date="2017" name="Mol. Biol. Evol.">
        <title>The 4-celled Tetrabaena socialis nuclear genome reveals the essential components for genetic control of cell number at the origin of multicellularity in the volvocine lineage.</title>
        <authorList>
            <person name="Featherston J."/>
            <person name="Arakaki Y."/>
            <person name="Hanschen E.R."/>
            <person name="Ferris P.J."/>
            <person name="Michod R.E."/>
            <person name="Olson B.J.S.C."/>
            <person name="Nozaki H."/>
            <person name="Durand P.M."/>
        </authorList>
    </citation>
    <scope>NUCLEOTIDE SEQUENCE [LARGE SCALE GENOMIC DNA]</scope>
    <source>
        <strain evidence="4 5">NIES-571</strain>
    </source>
</reference>
<organism evidence="4 5">
    <name type="scientific">Tetrabaena socialis</name>
    <dbReference type="NCBI Taxonomy" id="47790"/>
    <lineage>
        <taxon>Eukaryota</taxon>
        <taxon>Viridiplantae</taxon>
        <taxon>Chlorophyta</taxon>
        <taxon>core chlorophytes</taxon>
        <taxon>Chlorophyceae</taxon>
        <taxon>CS clade</taxon>
        <taxon>Chlamydomonadales</taxon>
        <taxon>Tetrabaenaceae</taxon>
        <taxon>Tetrabaena</taxon>
    </lineage>
</organism>
<dbReference type="SMART" id="SM00993">
    <property type="entry name" value="YL1_C"/>
    <property type="match status" value="1"/>
</dbReference>
<comment type="similarity">
    <text evidence="1">Belongs to the VPS72/YL1 family.</text>
</comment>
<evidence type="ECO:0000259" key="3">
    <source>
        <dbReference type="SMART" id="SM00993"/>
    </source>
</evidence>
<sequence>MSRRDEREGKKGREGGRDPLPERTTRGRRQAAAEDDEEEGQADAEFWNQEFFKEEVVDDDYQTEDEPEDQIDTDFDDEEEADDDENVEVKDEPRKKAIKPPGRQAKPPAAKPKPKPKQKKPKDEDEDEEPPEDEEDEEEHEMEEEEDGGDDDGEEEERPKKRSKPKPEPKVYAAPTLRRSTVAKVADAELQRKWKKEEKPTRKRAAGGANSNWKPLTQQEMLAEAALNEIENTRSLKAMLAREEETKRKAQVVKKKNTGPVVKFRTKQGPAGEEVTTLELINTHQPPPWMARRCAPVPPDKPHCAMTGLPARYRDATTHLPLANTLAFSRLRSGAGPLAPNLQQQLVMHHHMELQEQQEQQLKAKGRGWRGADLQPQLAAQKRRREELVERARALAKGPAAPDPPLQLPTLDMMALLVDVRRSLTA</sequence>
<dbReference type="EMBL" id="PGGS01000206">
    <property type="protein sequence ID" value="PNH06943.1"/>
    <property type="molecule type" value="Genomic_DNA"/>
</dbReference>
<dbReference type="PANTHER" id="PTHR13275:SF4">
    <property type="entry name" value="VACUOLAR PROTEIN SORTING-ASSOCIATED PROTEIN 72 HOMOLOG"/>
    <property type="match status" value="1"/>
</dbReference>
<dbReference type="PANTHER" id="PTHR13275">
    <property type="entry name" value="YL-1 PROTEIN TRANSCRIPTION FACTOR-LIKE 1"/>
    <property type="match status" value="1"/>
</dbReference>
<feature type="compositionally biased region" description="Acidic residues" evidence="2">
    <location>
        <begin position="56"/>
        <end position="86"/>
    </location>
</feature>
<proteinExistence type="inferred from homology"/>
<name>A0A2J8A360_9CHLO</name>
<dbReference type="InterPro" id="IPR046757">
    <property type="entry name" value="YL1_N"/>
</dbReference>
<evidence type="ECO:0000313" key="5">
    <source>
        <dbReference type="Proteomes" id="UP000236333"/>
    </source>
</evidence>
<dbReference type="GO" id="GO:0005634">
    <property type="term" value="C:nucleus"/>
    <property type="evidence" value="ECO:0007669"/>
    <property type="project" value="TreeGrafter"/>
</dbReference>
<feature type="region of interest" description="Disordered" evidence="2">
    <location>
        <begin position="1"/>
        <end position="214"/>
    </location>
</feature>
<feature type="compositionally biased region" description="Acidic residues" evidence="2">
    <location>
        <begin position="124"/>
        <end position="156"/>
    </location>
</feature>
<dbReference type="Pfam" id="PF08265">
    <property type="entry name" value="YL1_C"/>
    <property type="match status" value="1"/>
</dbReference>
<gene>
    <name evidence="4" type="ORF">TSOC_006633</name>
</gene>
<keyword evidence="5" id="KW-1185">Reference proteome</keyword>
<feature type="domain" description="Vps72/YL1 C-terminal" evidence="3">
    <location>
        <begin position="302"/>
        <end position="331"/>
    </location>
</feature>
<dbReference type="Proteomes" id="UP000236333">
    <property type="component" value="Unassembled WGS sequence"/>
</dbReference>
<dbReference type="AlphaFoldDB" id="A0A2J8A360"/>
<feature type="compositionally biased region" description="Basic and acidic residues" evidence="2">
    <location>
        <begin position="186"/>
        <end position="200"/>
    </location>
</feature>
<evidence type="ECO:0000313" key="4">
    <source>
        <dbReference type="EMBL" id="PNH06943.1"/>
    </source>
</evidence>
<feature type="compositionally biased region" description="Basic and acidic residues" evidence="2">
    <location>
        <begin position="1"/>
        <end position="25"/>
    </location>
</feature>
<feature type="compositionally biased region" description="Acidic residues" evidence="2">
    <location>
        <begin position="33"/>
        <end position="42"/>
    </location>
</feature>
<protein>
    <submittedName>
        <fullName evidence="4">Vacuolar protein sorting-associated protein 72</fullName>
    </submittedName>
</protein>
<comment type="caution">
    <text evidence="4">The sequence shown here is derived from an EMBL/GenBank/DDBJ whole genome shotgun (WGS) entry which is preliminary data.</text>
</comment>
<dbReference type="Pfam" id="PF05764">
    <property type="entry name" value="YL1"/>
    <property type="match status" value="1"/>
</dbReference>
<feature type="compositionally biased region" description="Low complexity" evidence="2">
    <location>
        <begin position="99"/>
        <end position="108"/>
    </location>
</feature>
<evidence type="ECO:0000256" key="2">
    <source>
        <dbReference type="SAM" id="MobiDB-lite"/>
    </source>
</evidence>
<accession>A0A2J8A360</accession>